<sequence>MHATLTAPSARRTRDRATLVCGIAGLASCMIVIMADFTTATIYERLGLFADTISAMAAGRGAMIMDTALLILVGGIVAIAFGLWRQRLPGWRWRAVIIALLAVAGIIAAIALFNEYGDGDVNDSWTFHYRLVYALGIIFTAVPLLAAHDLKPIDRRLWLGSYALGAAWFVAGPLMFTVPTGWDGLLERVAAGIMLLWLIGASIFLIRQPDGR</sequence>
<accession>A0A4P6UWD7</accession>
<keyword evidence="3" id="KW-1185">Reference proteome</keyword>
<organism evidence="2 3">
    <name type="scientific">Roseitalea porphyridii</name>
    <dbReference type="NCBI Taxonomy" id="1852022"/>
    <lineage>
        <taxon>Bacteria</taxon>
        <taxon>Pseudomonadati</taxon>
        <taxon>Pseudomonadota</taxon>
        <taxon>Alphaproteobacteria</taxon>
        <taxon>Hyphomicrobiales</taxon>
        <taxon>Ahrensiaceae</taxon>
        <taxon>Roseitalea</taxon>
    </lineage>
</organism>
<feature type="transmembrane region" description="Helical" evidence="1">
    <location>
        <begin position="63"/>
        <end position="83"/>
    </location>
</feature>
<keyword evidence="1" id="KW-0812">Transmembrane</keyword>
<dbReference type="Proteomes" id="UP000293719">
    <property type="component" value="Chromosome"/>
</dbReference>
<evidence type="ECO:0000313" key="3">
    <source>
        <dbReference type="Proteomes" id="UP000293719"/>
    </source>
</evidence>
<feature type="transmembrane region" description="Helical" evidence="1">
    <location>
        <begin position="125"/>
        <end position="145"/>
    </location>
</feature>
<dbReference type="EMBL" id="CP036532">
    <property type="protein sequence ID" value="QBK29507.1"/>
    <property type="molecule type" value="Genomic_DNA"/>
</dbReference>
<dbReference type="AlphaFoldDB" id="A0A4P6UWD7"/>
<keyword evidence="1" id="KW-0472">Membrane</keyword>
<dbReference type="RefSeq" id="WP_131615206.1">
    <property type="nucleotide sequence ID" value="NZ_CP036532.1"/>
</dbReference>
<protein>
    <submittedName>
        <fullName evidence="2">DUF998 domain-containing protein</fullName>
    </submittedName>
</protein>
<evidence type="ECO:0000256" key="1">
    <source>
        <dbReference type="SAM" id="Phobius"/>
    </source>
</evidence>
<keyword evidence="1" id="KW-1133">Transmembrane helix</keyword>
<feature type="transmembrane region" description="Helical" evidence="1">
    <location>
        <begin position="157"/>
        <end position="176"/>
    </location>
</feature>
<dbReference type="Pfam" id="PF06197">
    <property type="entry name" value="DUF998"/>
    <property type="match status" value="1"/>
</dbReference>
<dbReference type="GeneID" id="90766094"/>
<proteinExistence type="predicted"/>
<feature type="transmembrane region" description="Helical" evidence="1">
    <location>
        <begin position="95"/>
        <end position="113"/>
    </location>
</feature>
<reference evidence="2 3" key="1">
    <citation type="journal article" date="2017" name="Int. J. Syst. Evol. Microbiol.">
        <title>Roseitalea porphyridii gen. nov., sp. nov., isolated from a red alga, and reclassification of Hoeflea suaedae Chung et al. 2013 as Pseudohoeflea suaedae gen. nov., comb. nov.</title>
        <authorList>
            <person name="Hyeon J.W."/>
            <person name="Jeong S.E."/>
            <person name="Baek K."/>
            <person name="Jeon C.O."/>
        </authorList>
    </citation>
    <scope>NUCLEOTIDE SEQUENCE [LARGE SCALE GENOMIC DNA]</scope>
    <source>
        <strain evidence="2 3">MA7-20</strain>
    </source>
</reference>
<dbReference type="InterPro" id="IPR009339">
    <property type="entry name" value="DUF998"/>
</dbReference>
<gene>
    <name evidence="2" type="ORF">E0E05_02200</name>
</gene>
<dbReference type="OrthoDB" id="581705at2"/>
<evidence type="ECO:0000313" key="2">
    <source>
        <dbReference type="EMBL" id="QBK29507.1"/>
    </source>
</evidence>
<feature type="transmembrane region" description="Helical" evidence="1">
    <location>
        <begin position="19"/>
        <end position="43"/>
    </location>
</feature>
<feature type="transmembrane region" description="Helical" evidence="1">
    <location>
        <begin position="188"/>
        <end position="206"/>
    </location>
</feature>
<dbReference type="KEGG" id="rpod:E0E05_02200"/>
<name>A0A4P6UWD7_9HYPH</name>